<dbReference type="Proteomes" id="UP000627166">
    <property type="component" value="Unassembled WGS sequence"/>
</dbReference>
<dbReference type="EMBL" id="JACSQB010000036">
    <property type="protein sequence ID" value="MBD8046295.1"/>
    <property type="molecule type" value="Genomic_DNA"/>
</dbReference>
<keyword evidence="3" id="KW-1185">Reference proteome</keyword>
<feature type="signal peptide" evidence="1">
    <location>
        <begin position="1"/>
        <end position="26"/>
    </location>
</feature>
<evidence type="ECO:0000256" key="1">
    <source>
        <dbReference type="SAM" id="SignalP"/>
    </source>
</evidence>
<evidence type="ECO:0000313" key="3">
    <source>
        <dbReference type="Proteomes" id="UP000627166"/>
    </source>
</evidence>
<evidence type="ECO:0000313" key="2">
    <source>
        <dbReference type="EMBL" id="MBD8046295.1"/>
    </source>
</evidence>
<organism evidence="2 3">
    <name type="scientific">Clostridium faecium</name>
    <dbReference type="NCBI Taxonomy" id="2762223"/>
    <lineage>
        <taxon>Bacteria</taxon>
        <taxon>Bacillati</taxon>
        <taxon>Bacillota</taxon>
        <taxon>Clostridia</taxon>
        <taxon>Eubacteriales</taxon>
        <taxon>Clostridiaceae</taxon>
        <taxon>Clostridium</taxon>
    </lineage>
</organism>
<feature type="chain" id="PRO_5045282574" evidence="1">
    <location>
        <begin position="27"/>
        <end position="159"/>
    </location>
</feature>
<proteinExistence type="predicted"/>
<sequence>MKKVLRKTIFLALTAVIFMSNNLVYAASNENNGVNQEKKAPIVINNMQDLEEMRARDLKEYNEKMDNIPVELKNDFNNFEEILNLKRSNSLYFENEEGIELYVDQFISVYPKYAAMNEEELTSNIKLLKANIVVTAVRKFFSSNGYELALDLYKFTFIL</sequence>
<dbReference type="RefSeq" id="WP_191739267.1">
    <property type="nucleotide sequence ID" value="NZ_JACSQB010000036.1"/>
</dbReference>
<reference evidence="2 3" key="1">
    <citation type="submission" date="2020-08" db="EMBL/GenBank/DDBJ databases">
        <title>A Genomic Blueprint of the Chicken Gut Microbiome.</title>
        <authorList>
            <person name="Gilroy R."/>
            <person name="Ravi A."/>
            <person name="Getino M."/>
            <person name="Pursley I."/>
            <person name="Horton D.L."/>
            <person name="Alikhan N.-F."/>
            <person name="Baker D."/>
            <person name="Gharbi K."/>
            <person name="Hall N."/>
            <person name="Watson M."/>
            <person name="Adriaenssens E.M."/>
            <person name="Foster-Nyarko E."/>
            <person name="Jarju S."/>
            <person name="Secka A."/>
            <person name="Antonio M."/>
            <person name="Oren A."/>
            <person name="Chaudhuri R."/>
            <person name="La Ragione R.M."/>
            <person name="Hildebrand F."/>
            <person name="Pallen M.J."/>
        </authorList>
    </citation>
    <scope>NUCLEOTIDE SEQUENCE [LARGE SCALE GENOMIC DNA]</scope>
    <source>
        <strain evidence="2 3">N37</strain>
    </source>
</reference>
<gene>
    <name evidence="2" type="ORF">H9637_04440</name>
</gene>
<accession>A0ABR8YPY1</accession>
<name>A0ABR8YPY1_9CLOT</name>
<protein>
    <submittedName>
        <fullName evidence="2">Uncharacterized protein</fullName>
    </submittedName>
</protein>
<keyword evidence="1" id="KW-0732">Signal</keyword>
<comment type="caution">
    <text evidence="2">The sequence shown here is derived from an EMBL/GenBank/DDBJ whole genome shotgun (WGS) entry which is preliminary data.</text>
</comment>